<proteinExistence type="predicted"/>
<dbReference type="Gene3D" id="3.90.960.10">
    <property type="entry name" value="YbaK/aminoacyl-tRNA synthetase-associated domain"/>
    <property type="match status" value="1"/>
</dbReference>
<dbReference type="InterPro" id="IPR036754">
    <property type="entry name" value="YbaK/aa-tRNA-synt-asso_dom_sf"/>
</dbReference>
<dbReference type="EMBL" id="JAVFWO010000005">
    <property type="protein sequence ID" value="MDQ7879548.1"/>
    <property type="molecule type" value="Genomic_DNA"/>
</dbReference>
<dbReference type="PANTHER" id="PTHR30411:SF1">
    <property type="entry name" value="CYTOPLASMIC PROTEIN"/>
    <property type="match status" value="1"/>
</dbReference>
<dbReference type="Proteomes" id="UP001235133">
    <property type="component" value="Unassembled WGS sequence"/>
</dbReference>
<dbReference type="Pfam" id="PF04073">
    <property type="entry name" value="tRNA_edit"/>
    <property type="match status" value="1"/>
</dbReference>
<evidence type="ECO:0000313" key="3">
    <source>
        <dbReference type="Proteomes" id="UP001235133"/>
    </source>
</evidence>
<evidence type="ECO:0000259" key="1">
    <source>
        <dbReference type="Pfam" id="PF04073"/>
    </source>
</evidence>
<dbReference type="RefSeq" id="WP_308869193.1">
    <property type="nucleotide sequence ID" value="NZ_JAVFWO010000005.1"/>
</dbReference>
<protein>
    <submittedName>
        <fullName evidence="2">YbaK/EbsC family protein</fullName>
    </submittedName>
</protein>
<dbReference type="SUPFAM" id="SSF55826">
    <property type="entry name" value="YbaK/ProRS associated domain"/>
    <property type="match status" value="1"/>
</dbReference>
<comment type="caution">
    <text evidence="2">The sequence shown here is derived from an EMBL/GenBank/DDBJ whole genome shotgun (WGS) entry which is preliminary data.</text>
</comment>
<accession>A0ABU0Z4N2</accession>
<gene>
    <name evidence="2" type="ORF">Q9R08_16265</name>
</gene>
<dbReference type="InterPro" id="IPR007214">
    <property type="entry name" value="YbaK/aa-tRNA-synth-assoc-dom"/>
</dbReference>
<reference evidence="2 3" key="1">
    <citation type="submission" date="2023-08" db="EMBL/GenBank/DDBJ databases">
        <title>Microbacterium psychrotolerans sp. nov., a psychrotolerant bacterium isolated from soil in Heilongjiang Province, China.</title>
        <authorList>
            <person name="An P."/>
            <person name="Zhao D."/>
            <person name="Xiang H."/>
        </authorList>
    </citation>
    <scope>NUCLEOTIDE SEQUENCE [LARGE SCALE GENOMIC DNA]</scope>
    <source>
        <strain evidence="2 3">QXD-8</strain>
    </source>
</reference>
<sequence>MTWTATGTLTAEAATRRPELLSAVVADGLARLDPENAETVGVAAIDAALADTAAFCERYGVAAEASANCVVVKGKRGGEVRFAACVVLATTRADVNGVVRRRLDVRSASFAPVDKAVALTGMEYGGITPIGLPADWPIFVDAAVAAAPEVVIGGGVRGSKLFLPGRALLALPGAELVEGLGRATG</sequence>
<keyword evidence="3" id="KW-1185">Reference proteome</keyword>
<name>A0ABU0Z4N2_9MICO</name>
<organism evidence="2 3">
    <name type="scientific">Microbacterium psychrotolerans</name>
    <dbReference type="NCBI Taxonomy" id="3068321"/>
    <lineage>
        <taxon>Bacteria</taxon>
        <taxon>Bacillati</taxon>
        <taxon>Actinomycetota</taxon>
        <taxon>Actinomycetes</taxon>
        <taxon>Micrococcales</taxon>
        <taxon>Microbacteriaceae</taxon>
        <taxon>Microbacterium</taxon>
    </lineage>
</organism>
<feature type="domain" description="YbaK/aminoacyl-tRNA synthetase-associated" evidence="1">
    <location>
        <begin position="49"/>
        <end position="169"/>
    </location>
</feature>
<evidence type="ECO:0000313" key="2">
    <source>
        <dbReference type="EMBL" id="MDQ7879548.1"/>
    </source>
</evidence>
<dbReference type="PANTHER" id="PTHR30411">
    <property type="entry name" value="CYTOPLASMIC PROTEIN"/>
    <property type="match status" value="1"/>
</dbReference>